<comment type="caution">
    <text evidence="1">The sequence shown here is derived from an EMBL/GenBank/DDBJ whole genome shotgun (WGS) entry which is preliminary data.</text>
</comment>
<keyword evidence="2" id="KW-1185">Reference proteome</keyword>
<dbReference type="EMBL" id="CM045770">
    <property type="protein sequence ID" value="KAI7990288.1"/>
    <property type="molecule type" value="Genomic_DNA"/>
</dbReference>
<dbReference type="Proteomes" id="UP001060215">
    <property type="component" value="Chromosome 13"/>
</dbReference>
<gene>
    <name evidence="1" type="ORF">LOK49_LG12G01183</name>
</gene>
<sequence length="136" mass="15472">MGWGEGPYGVCPLPQTSWGSYGLNSPPQTAWDSFGVNSNTQMYYMKRSSPLIQFALAEEGKARYKNASFKVIDMGKGREKWLNLSYGVFGLGNRQYEHFNKIAKIVDEVLDEQESFLAATRELQRIYGKDEEKQLS</sequence>
<reference evidence="1 2" key="1">
    <citation type="journal article" date="2022" name="Plant J.">
        <title>Chromosome-level genome of Camellia lanceoleosa provides a valuable resource for understanding genome evolution and self-incompatibility.</title>
        <authorList>
            <person name="Gong W."/>
            <person name="Xiao S."/>
            <person name="Wang L."/>
            <person name="Liao Z."/>
            <person name="Chang Y."/>
            <person name="Mo W."/>
            <person name="Hu G."/>
            <person name="Li W."/>
            <person name="Zhao G."/>
            <person name="Zhu H."/>
            <person name="Hu X."/>
            <person name="Ji K."/>
            <person name="Xiang X."/>
            <person name="Song Q."/>
            <person name="Yuan D."/>
            <person name="Jin S."/>
            <person name="Zhang L."/>
        </authorList>
    </citation>
    <scope>NUCLEOTIDE SEQUENCE [LARGE SCALE GENOMIC DNA]</scope>
    <source>
        <strain evidence="1">SQ_2022a</strain>
    </source>
</reference>
<organism evidence="1 2">
    <name type="scientific">Camellia lanceoleosa</name>
    <dbReference type="NCBI Taxonomy" id="1840588"/>
    <lineage>
        <taxon>Eukaryota</taxon>
        <taxon>Viridiplantae</taxon>
        <taxon>Streptophyta</taxon>
        <taxon>Embryophyta</taxon>
        <taxon>Tracheophyta</taxon>
        <taxon>Spermatophyta</taxon>
        <taxon>Magnoliopsida</taxon>
        <taxon>eudicotyledons</taxon>
        <taxon>Gunneridae</taxon>
        <taxon>Pentapetalae</taxon>
        <taxon>asterids</taxon>
        <taxon>Ericales</taxon>
        <taxon>Theaceae</taxon>
        <taxon>Camellia</taxon>
    </lineage>
</organism>
<name>A0ACC0FNV8_9ERIC</name>
<accession>A0ACC0FNV8</accession>
<protein>
    <submittedName>
        <fullName evidence="1">NADPH--cytochrome P450 reductase 2</fullName>
    </submittedName>
</protein>
<proteinExistence type="predicted"/>
<evidence type="ECO:0000313" key="1">
    <source>
        <dbReference type="EMBL" id="KAI7990288.1"/>
    </source>
</evidence>
<evidence type="ECO:0000313" key="2">
    <source>
        <dbReference type="Proteomes" id="UP001060215"/>
    </source>
</evidence>